<dbReference type="Pfam" id="PF21241">
    <property type="entry name" value="UvsW_N"/>
    <property type="match status" value="1"/>
</dbReference>
<dbReference type="GO" id="GO:0016787">
    <property type="term" value="F:hydrolase activity"/>
    <property type="evidence" value="ECO:0007669"/>
    <property type="project" value="InterPro"/>
</dbReference>
<reference evidence="3 4" key="1">
    <citation type="submission" date="2017-08" db="EMBL/GenBank/DDBJ databases">
        <title>Characterization and complete genome sequence of novel bacteriophage infecting the causal agent of bacterial fruit blotch, Acidovorax citrulli.</title>
        <authorList>
            <person name="Midani A.R."/>
            <person name="Park S.-H."/>
            <person name="Choi T.-J."/>
        </authorList>
    </citation>
    <scope>NUCLEOTIDE SEQUENCE [LARGE SCALE GENOMIC DNA]</scope>
</reference>
<keyword evidence="3" id="KW-0378">Hydrolase</keyword>
<dbReference type="Gene3D" id="3.30.780.20">
    <property type="match status" value="1"/>
</dbReference>
<dbReference type="PANTHER" id="PTHR47396">
    <property type="entry name" value="TYPE I RESTRICTION ENZYME ECOKI R PROTEIN"/>
    <property type="match status" value="1"/>
</dbReference>
<keyword evidence="3" id="KW-0547">Nucleotide-binding</keyword>
<protein>
    <submittedName>
        <fullName evidence="3">DNA helicase</fullName>
    </submittedName>
</protein>
<dbReference type="Gene3D" id="3.40.50.300">
    <property type="entry name" value="P-loop containing nucleotide triphosphate hydrolases"/>
    <property type="match status" value="2"/>
</dbReference>
<dbReference type="InterPro" id="IPR001650">
    <property type="entry name" value="Helicase_C-like"/>
</dbReference>
<dbReference type="Pfam" id="PF00271">
    <property type="entry name" value="Helicase_C"/>
    <property type="match status" value="1"/>
</dbReference>
<dbReference type="PANTHER" id="PTHR47396:SF1">
    <property type="entry name" value="ATP-DEPENDENT HELICASE IRC3-RELATED"/>
    <property type="match status" value="1"/>
</dbReference>
<dbReference type="EMBL" id="KY979132">
    <property type="protein sequence ID" value="ASD50383.1"/>
    <property type="molecule type" value="Genomic_DNA"/>
</dbReference>
<dbReference type="SMART" id="SM00487">
    <property type="entry name" value="DEXDc"/>
    <property type="match status" value="1"/>
</dbReference>
<dbReference type="SMART" id="SM00490">
    <property type="entry name" value="HELICc"/>
    <property type="match status" value="1"/>
</dbReference>
<dbReference type="RefSeq" id="YP_009609704.1">
    <property type="nucleotide sequence ID" value="NC_041997.1"/>
</dbReference>
<accession>A0A218M2W0</accession>
<dbReference type="GO" id="GO:0003677">
    <property type="term" value="F:DNA binding"/>
    <property type="evidence" value="ECO:0007669"/>
    <property type="project" value="InterPro"/>
</dbReference>
<dbReference type="PROSITE" id="PS51192">
    <property type="entry name" value="HELICASE_ATP_BIND_1"/>
    <property type="match status" value="1"/>
</dbReference>
<proteinExistence type="predicted"/>
<dbReference type="GeneID" id="40085789"/>
<keyword evidence="3" id="KW-0067">ATP-binding</keyword>
<dbReference type="GO" id="GO:0005524">
    <property type="term" value="F:ATP binding"/>
    <property type="evidence" value="ECO:0007669"/>
    <property type="project" value="InterPro"/>
</dbReference>
<feature type="domain" description="Helicase C-terminal" evidence="2">
    <location>
        <begin position="331"/>
        <end position="493"/>
    </location>
</feature>
<dbReference type="KEGG" id="vg:40085789"/>
<feature type="domain" description="Helicase ATP-binding" evidence="1">
    <location>
        <begin position="119"/>
        <end position="275"/>
    </location>
</feature>
<dbReference type="Proteomes" id="UP000224101">
    <property type="component" value="Segment"/>
</dbReference>
<evidence type="ECO:0000313" key="4">
    <source>
        <dbReference type="Proteomes" id="UP000224101"/>
    </source>
</evidence>
<keyword evidence="3" id="KW-0347">Helicase</keyword>
<name>A0A218M2W0_9CAUD</name>
<dbReference type="InterPro" id="IPR049430">
    <property type="entry name" value="UvsW_N_sf"/>
</dbReference>
<dbReference type="OrthoDB" id="2008at10239"/>
<dbReference type="InterPro" id="IPR027417">
    <property type="entry name" value="P-loop_NTPase"/>
</dbReference>
<dbReference type="InterPro" id="IPR049409">
    <property type="entry name" value="UvsW_N"/>
</dbReference>
<evidence type="ECO:0000259" key="1">
    <source>
        <dbReference type="PROSITE" id="PS51192"/>
    </source>
</evidence>
<evidence type="ECO:0000313" key="3">
    <source>
        <dbReference type="EMBL" id="ASD50383.1"/>
    </source>
</evidence>
<keyword evidence="4" id="KW-1185">Reference proteome</keyword>
<sequence length="494" mass="57068">MADIRVHYVNELHCRIDCEKSIAYEIWDQVSFFVPGYKFSPKFKAGIWDGKIRLLNLRTGLVFKNLLPTIYAWATEAGYSMELVEKAKFRPQVDFDPTWLDRWAEYGTMEPMAHQREYIKEALTRNQCLALSPTSSGKSYIIYMCVRYLLENTEGKVLITVPSTSLVEQLYSDFEEYAVDWDVGAHVQKLYGGMDKVMKNRVVISTWQSIYKNPPKWFAPFTSYFCDEAHGADAKSISGIIDNLPTCPIRIGLTGTLDGTLIHELEMRGRFGSVVKKITTRQLMDLGLVAKLTINCHRIKYTREECEAMYASKDYEKEVDYVIGHEGRNDFIVDLAMKEKGNTLILFNFIERQGDLLHKKLQEAVAKEGRSVYYITGKMKTQERERIRKLMEQETGVVLLATYGVLSTGVSIKNLDHIIFAHPYKAKIKNLQSIGRGLRLRKGKTDARLSDIGDDFSYTPRTKEWTNHLMKHFVERLKVYKSEEFDYEIFDTVL</sequence>
<dbReference type="InterPro" id="IPR006935">
    <property type="entry name" value="Helicase/UvrB_N"/>
</dbReference>
<dbReference type="PROSITE" id="PS51194">
    <property type="entry name" value="HELICASE_CTER"/>
    <property type="match status" value="1"/>
</dbReference>
<dbReference type="GO" id="GO:0004386">
    <property type="term" value="F:helicase activity"/>
    <property type="evidence" value="ECO:0007669"/>
    <property type="project" value="UniProtKB-KW"/>
</dbReference>
<dbReference type="Pfam" id="PF04851">
    <property type="entry name" value="ResIII"/>
    <property type="match status" value="1"/>
</dbReference>
<dbReference type="SUPFAM" id="SSF52540">
    <property type="entry name" value="P-loop containing nucleoside triphosphate hydrolases"/>
    <property type="match status" value="2"/>
</dbReference>
<evidence type="ECO:0000259" key="2">
    <source>
        <dbReference type="PROSITE" id="PS51194"/>
    </source>
</evidence>
<dbReference type="InterPro" id="IPR050742">
    <property type="entry name" value="Helicase_Restrict-Modif_Enz"/>
</dbReference>
<organism evidence="3 4">
    <name type="scientific">Acidovorax phage ACP17</name>
    <dbReference type="NCBI Taxonomy" id="2010329"/>
    <lineage>
        <taxon>Viruses</taxon>
        <taxon>Duplodnaviria</taxon>
        <taxon>Heunggongvirae</taxon>
        <taxon>Uroviricota</taxon>
        <taxon>Caudoviricetes</taxon>
        <taxon>Busanvirus</taxon>
        <taxon>Busanvirus ACP17</taxon>
    </lineage>
</organism>
<dbReference type="InterPro" id="IPR014001">
    <property type="entry name" value="Helicase_ATP-bd"/>
</dbReference>